<keyword evidence="1" id="KW-0812">Transmembrane</keyword>
<keyword evidence="1" id="KW-0472">Membrane</keyword>
<organism evidence="2 3">
    <name type="scientific">Phaseolus coccineus</name>
    <name type="common">Scarlet runner bean</name>
    <name type="synonym">Phaseolus multiflorus</name>
    <dbReference type="NCBI Taxonomy" id="3886"/>
    <lineage>
        <taxon>Eukaryota</taxon>
        <taxon>Viridiplantae</taxon>
        <taxon>Streptophyta</taxon>
        <taxon>Embryophyta</taxon>
        <taxon>Tracheophyta</taxon>
        <taxon>Spermatophyta</taxon>
        <taxon>Magnoliopsida</taxon>
        <taxon>eudicotyledons</taxon>
        <taxon>Gunneridae</taxon>
        <taxon>Pentapetalae</taxon>
        <taxon>rosids</taxon>
        <taxon>fabids</taxon>
        <taxon>Fabales</taxon>
        <taxon>Fabaceae</taxon>
        <taxon>Papilionoideae</taxon>
        <taxon>50 kb inversion clade</taxon>
        <taxon>NPAAA clade</taxon>
        <taxon>indigoferoid/millettioid clade</taxon>
        <taxon>Phaseoleae</taxon>
        <taxon>Phaseolus</taxon>
    </lineage>
</organism>
<evidence type="ECO:0000256" key="1">
    <source>
        <dbReference type="SAM" id="Phobius"/>
    </source>
</evidence>
<feature type="transmembrane region" description="Helical" evidence="1">
    <location>
        <begin position="90"/>
        <end position="114"/>
    </location>
</feature>
<accession>A0AAN9LIY0</accession>
<protein>
    <submittedName>
        <fullName evidence="2">Uncharacterized protein</fullName>
    </submittedName>
</protein>
<dbReference type="AlphaFoldDB" id="A0AAN9LIY0"/>
<name>A0AAN9LIY0_PHACN</name>
<dbReference type="Proteomes" id="UP001374584">
    <property type="component" value="Unassembled WGS sequence"/>
</dbReference>
<proteinExistence type="predicted"/>
<keyword evidence="1" id="KW-1133">Transmembrane helix</keyword>
<gene>
    <name evidence="2" type="ORF">VNO80_26928</name>
</gene>
<reference evidence="2 3" key="1">
    <citation type="submission" date="2024-01" db="EMBL/GenBank/DDBJ databases">
        <title>The genomes of 5 underutilized Papilionoideae crops provide insights into root nodulation and disease resistanc.</title>
        <authorList>
            <person name="Jiang F."/>
        </authorList>
    </citation>
    <scope>NUCLEOTIDE SEQUENCE [LARGE SCALE GENOMIC DNA]</scope>
    <source>
        <strain evidence="2">JINMINGXINNONG_FW02</strain>
        <tissue evidence="2">Leaves</tissue>
    </source>
</reference>
<sequence>MHIVGSLDAVCIMKHTCCASVLVIILWRNPLFLTQEIQLVEKKVQRNIQEETKTFADVTFGIVTDMFRRYHIWVTPLNPVLLKFSVIQSFMLFTTKHFCSLLIYLMIFTFTYALHTLTRRIKCQNPLFDS</sequence>
<dbReference type="EMBL" id="JAYMYR010000010">
    <property type="protein sequence ID" value="KAK7335152.1"/>
    <property type="molecule type" value="Genomic_DNA"/>
</dbReference>
<evidence type="ECO:0000313" key="2">
    <source>
        <dbReference type="EMBL" id="KAK7335152.1"/>
    </source>
</evidence>
<comment type="caution">
    <text evidence="2">The sequence shown here is derived from an EMBL/GenBank/DDBJ whole genome shotgun (WGS) entry which is preliminary data.</text>
</comment>
<evidence type="ECO:0000313" key="3">
    <source>
        <dbReference type="Proteomes" id="UP001374584"/>
    </source>
</evidence>
<keyword evidence="3" id="KW-1185">Reference proteome</keyword>